<evidence type="ECO:0000313" key="3">
    <source>
        <dbReference type="Proteomes" id="UP001153076"/>
    </source>
</evidence>
<protein>
    <submittedName>
        <fullName evidence="2">Uncharacterized protein</fullName>
    </submittedName>
</protein>
<dbReference type="Proteomes" id="UP001153076">
    <property type="component" value="Unassembled WGS sequence"/>
</dbReference>
<organism evidence="2 3">
    <name type="scientific">Carnegiea gigantea</name>
    <dbReference type="NCBI Taxonomy" id="171969"/>
    <lineage>
        <taxon>Eukaryota</taxon>
        <taxon>Viridiplantae</taxon>
        <taxon>Streptophyta</taxon>
        <taxon>Embryophyta</taxon>
        <taxon>Tracheophyta</taxon>
        <taxon>Spermatophyta</taxon>
        <taxon>Magnoliopsida</taxon>
        <taxon>eudicotyledons</taxon>
        <taxon>Gunneridae</taxon>
        <taxon>Pentapetalae</taxon>
        <taxon>Caryophyllales</taxon>
        <taxon>Cactineae</taxon>
        <taxon>Cactaceae</taxon>
        <taxon>Cactoideae</taxon>
        <taxon>Echinocereeae</taxon>
        <taxon>Carnegiea</taxon>
    </lineage>
</organism>
<proteinExistence type="predicted"/>
<dbReference type="AlphaFoldDB" id="A0A9Q1KB25"/>
<dbReference type="EMBL" id="JAKOGI010000214">
    <property type="protein sequence ID" value="KAJ8439611.1"/>
    <property type="molecule type" value="Genomic_DNA"/>
</dbReference>
<evidence type="ECO:0000256" key="1">
    <source>
        <dbReference type="SAM" id="MobiDB-lite"/>
    </source>
</evidence>
<comment type="caution">
    <text evidence="2">The sequence shown here is derived from an EMBL/GenBank/DDBJ whole genome shotgun (WGS) entry which is preliminary data.</text>
</comment>
<reference evidence="2" key="1">
    <citation type="submission" date="2022-04" db="EMBL/GenBank/DDBJ databases">
        <title>Carnegiea gigantea Genome sequencing and assembly v2.</title>
        <authorList>
            <person name="Copetti D."/>
            <person name="Sanderson M.J."/>
            <person name="Burquez A."/>
            <person name="Wojciechowski M.F."/>
        </authorList>
    </citation>
    <scope>NUCLEOTIDE SEQUENCE</scope>
    <source>
        <strain evidence="2">SGP5-SGP5p</strain>
        <tissue evidence="2">Aerial part</tissue>
    </source>
</reference>
<feature type="compositionally biased region" description="Basic and acidic residues" evidence="1">
    <location>
        <begin position="90"/>
        <end position="110"/>
    </location>
</feature>
<accession>A0A9Q1KB25</accession>
<evidence type="ECO:0000313" key="2">
    <source>
        <dbReference type="EMBL" id="KAJ8439611.1"/>
    </source>
</evidence>
<feature type="region of interest" description="Disordered" evidence="1">
    <location>
        <begin position="80"/>
        <end position="120"/>
    </location>
</feature>
<name>A0A9Q1KB25_9CARY</name>
<sequence>MVTEITGNDLSKQKLWYSLKYNCEIVMAVKGDADIRMFFKGNEERRYFYVGENDGLKRQAQKAKTWGKIIELSDDDEISMAPDIVGEEDTPVKGGEEGSKASKGDGRNNENESMWPRSGLSLGRMDKHKQDIVKWKNGVGERIEQKLADTYKKMGCIAAVQCSLMLGDIVWS</sequence>
<keyword evidence="3" id="KW-1185">Reference proteome</keyword>
<gene>
    <name evidence="2" type="ORF">Cgig2_020987</name>
</gene>